<dbReference type="InterPro" id="IPR000160">
    <property type="entry name" value="GGDEF_dom"/>
</dbReference>
<dbReference type="EC" id="2.7.7.65" evidence="2"/>
<organism evidence="6 7">
    <name type="scientific">Legionella longbeachae serogroup 1 (strain NSW150)</name>
    <dbReference type="NCBI Taxonomy" id="661367"/>
    <lineage>
        <taxon>Bacteria</taxon>
        <taxon>Pseudomonadati</taxon>
        <taxon>Pseudomonadota</taxon>
        <taxon>Gammaproteobacteria</taxon>
        <taxon>Legionellales</taxon>
        <taxon>Legionellaceae</taxon>
        <taxon>Legionella</taxon>
    </lineage>
</organism>
<dbReference type="GO" id="GO:0052621">
    <property type="term" value="F:diguanylate cyclase activity"/>
    <property type="evidence" value="ECO:0007669"/>
    <property type="project" value="UniProtKB-EC"/>
</dbReference>
<dbReference type="NCBIfam" id="TIGR00254">
    <property type="entry name" value="GGDEF"/>
    <property type="match status" value="1"/>
</dbReference>
<dbReference type="InterPro" id="IPR050469">
    <property type="entry name" value="Diguanylate_Cyclase"/>
</dbReference>
<protein>
    <recommendedName>
        <fullName evidence="2">diguanylate cyclase</fullName>
        <ecNumber evidence="2">2.7.7.65</ecNumber>
    </recommendedName>
</protein>
<proteinExistence type="predicted"/>
<feature type="transmembrane region" description="Helical" evidence="4">
    <location>
        <begin position="12"/>
        <end position="33"/>
    </location>
</feature>
<dbReference type="Pfam" id="PF00990">
    <property type="entry name" value="GGDEF"/>
    <property type="match status" value="1"/>
</dbReference>
<comment type="catalytic activity">
    <reaction evidence="3">
        <text>2 GTP = 3',3'-c-di-GMP + 2 diphosphate</text>
        <dbReference type="Rhea" id="RHEA:24898"/>
        <dbReference type="ChEBI" id="CHEBI:33019"/>
        <dbReference type="ChEBI" id="CHEBI:37565"/>
        <dbReference type="ChEBI" id="CHEBI:58805"/>
        <dbReference type="EC" id="2.7.7.65"/>
    </reaction>
</comment>
<dbReference type="PANTHER" id="PTHR45138:SF9">
    <property type="entry name" value="DIGUANYLATE CYCLASE DGCM-RELATED"/>
    <property type="match status" value="1"/>
</dbReference>
<evidence type="ECO:0000256" key="4">
    <source>
        <dbReference type="SAM" id="Phobius"/>
    </source>
</evidence>
<dbReference type="RefSeq" id="WP_012978916.1">
    <property type="nucleotide sequence ID" value="NC_013861.1"/>
</dbReference>
<feature type="domain" description="GGDEF" evidence="5">
    <location>
        <begin position="115"/>
        <end position="250"/>
    </location>
</feature>
<dbReference type="EMBL" id="FN650140">
    <property type="protein sequence ID" value="CBJ11233.1"/>
    <property type="molecule type" value="Genomic_DNA"/>
</dbReference>
<keyword evidence="7" id="KW-1185">Reference proteome</keyword>
<accession>D3HQR3</accession>
<dbReference type="STRING" id="661367.LLO_0887"/>
<dbReference type="GO" id="GO:0043709">
    <property type="term" value="P:cell adhesion involved in single-species biofilm formation"/>
    <property type="evidence" value="ECO:0007669"/>
    <property type="project" value="TreeGrafter"/>
</dbReference>
<dbReference type="KEGG" id="llo:LLO_0887"/>
<dbReference type="InterPro" id="IPR043128">
    <property type="entry name" value="Rev_trsase/Diguanyl_cyclase"/>
</dbReference>
<reference evidence="6 7" key="1">
    <citation type="journal article" date="2010" name="PLoS Genet.">
        <title>Analysis of the Legionella longbeachae genome and transcriptome uncovers unique strategies to cause Legionnaires' disease.</title>
        <authorList>
            <person name="Cazalet C."/>
            <person name="Gomez-Valero L."/>
            <person name="Rusniok C."/>
            <person name="Lomma M."/>
            <person name="Dervins-Ravault D."/>
            <person name="Newton H."/>
            <person name="Sansom F."/>
            <person name="Jarraud S."/>
            <person name="Zidane N."/>
            <person name="Ma L."/>
            <person name="Bouchier C."/>
            <person name="Etienne J."/>
            <person name="Hartland E."/>
            <person name="Buchrieser C."/>
        </authorList>
    </citation>
    <scope>NUCLEOTIDE SEQUENCE [LARGE SCALE GENOMIC DNA]</scope>
    <source>
        <strain evidence="6 7">NSW150</strain>
    </source>
</reference>
<evidence type="ECO:0000313" key="7">
    <source>
        <dbReference type="Proteomes" id="UP000001060"/>
    </source>
</evidence>
<dbReference type="eggNOG" id="COG3706">
    <property type="taxonomic scope" value="Bacteria"/>
</dbReference>
<evidence type="ECO:0000256" key="3">
    <source>
        <dbReference type="ARBA" id="ARBA00034247"/>
    </source>
</evidence>
<dbReference type="InterPro" id="IPR029787">
    <property type="entry name" value="Nucleotide_cyclase"/>
</dbReference>
<keyword evidence="4" id="KW-0812">Transmembrane</keyword>
<dbReference type="GO" id="GO:1902201">
    <property type="term" value="P:negative regulation of bacterial-type flagellum-dependent cell motility"/>
    <property type="evidence" value="ECO:0007669"/>
    <property type="project" value="TreeGrafter"/>
</dbReference>
<dbReference type="SUPFAM" id="SSF55073">
    <property type="entry name" value="Nucleotide cyclase"/>
    <property type="match status" value="1"/>
</dbReference>
<dbReference type="HOGENOM" id="CLU_000445_11_16_6"/>
<keyword evidence="4" id="KW-1133">Transmembrane helix</keyword>
<dbReference type="Gene3D" id="3.30.70.270">
    <property type="match status" value="1"/>
</dbReference>
<dbReference type="CDD" id="cd01949">
    <property type="entry name" value="GGDEF"/>
    <property type="match status" value="1"/>
</dbReference>
<name>D3HQR3_LEGLN</name>
<dbReference type="PROSITE" id="PS50887">
    <property type="entry name" value="GGDEF"/>
    <property type="match status" value="1"/>
</dbReference>
<evidence type="ECO:0000313" key="6">
    <source>
        <dbReference type="EMBL" id="CBJ11233.1"/>
    </source>
</evidence>
<keyword evidence="4" id="KW-0472">Membrane</keyword>
<dbReference type="GO" id="GO:0005886">
    <property type="term" value="C:plasma membrane"/>
    <property type="evidence" value="ECO:0007669"/>
    <property type="project" value="TreeGrafter"/>
</dbReference>
<dbReference type="PANTHER" id="PTHR45138">
    <property type="entry name" value="REGULATORY COMPONENTS OF SENSORY TRANSDUCTION SYSTEM"/>
    <property type="match status" value="1"/>
</dbReference>
<dbReference type="SMART" id="SM00267">
    <property type="entry name" value="GGDEF"/>
    <property type="match status" value="1"/>
</dbReference>
<dbReference type="GeneID" id="40925120"/>
<sequence>MIARAIASLSVYLPAYYTYILPIFLPVITYNYLTFESDRVILATMFLLFVLMLVISAKINNLLLKRVFRLSREKQVLIDDLHQLSLTDSLTGLDNRRYFESILKTEWGIAQRNHYSFVLISIDVDNFKLINDNLGHPYGDHFLIFIAELLKSTFRRSNDFICRIGGDEFSVIIFNQSVQKSLAVCNSFINKFNQNKPQEEVIMDKITLSMGVAWIKSNYSLQIEKLITFADDALYKAKNKGKNTVEVIGLD</sequence>
<comment type="cofactor">
    <cofactor evidence="1">
        <name>Mg(2+)</name>
        <dbReference type="ChEBI" id="CHEBI:18420"/>
    </cofactor>
</comment>
<dbReference type="AlphaFoldDB" id="D3HQR3"/>
<dbReference type="FunFam" id="3.30.70.270:FF:000001">
    <property type="entry name" value="Diguanylate cyclase domain protein"/>
    <property type="match status" value="1"/>
</dbReference>
<feature type="transmembrane region" description="Helical" evidence="4">
    <location>
        <begin position="39"/>
        <end position="64"/>
    </location>
</feature>
<gene>
    <name evidence="6" type="ordered locus">LLO_0887</name>
</gene>
<dbReference type="Proteomes" id="UP000001060">
    <property type="component" value="Chromosome"/>
</dbReference>
<evidence type="ECO:0000256" key="1">
    <source>
        <dbReference type="ARBA" id="ARBA00001946"/>
    </source>
</evidence>
<evidence type="ECO:0000259" key="5">
    <source>
        <dbReference type="PROSITE" id="PS50887"/>
    </source>
</evidence>
<evidence type="ECO:0000256" key="2">
    <source>
        <dbReference type="ARBA" id="ARBA00012528"/>
    </source>
</evidence>